<dbReference type="PANTHER" id="PTHR42924">
    <property type="entry name" value="EXONUCLEASE"/>
    <property type="match status" value="1"/>
</dbReference>
<organism evidence="2 3">
    <name type="scientific">Talaromyces pinophilus</name>
    <name type="common">Penicillium pinophilum</name>
    <dbReference type="NCBI Taxonomy" id="128442"/>
    <lineage>
        <taxon>Eukaryota</taxon>
        <taxon>Fungi</taxon>
        <taxon>Dikarya</taxon>
        <taxon>Ascomycota</taxon>
        <taxon>Pezizomycotina</taxon>
        <taxon>Eurotiomycetes</taxon>
        <taxon>Eurotiomycetidae</taxon>
        <taxon>Eurotiales</taxon>
        <taxon>Trichocomaceae</taxon>
        <taxon>Talaromyces</taxon>
        <taxon>Talaromyces sect. Talaromyces</taxon>
    </lineage>
</organism>
<keyword evidence="1" id="KW-0732">Signal</keyword>
<feature type="signal peptide" evidence="1">
    <location>
        <begin position="1"/>
        <end position="19"/>
    </location>
</feature>
<sequence length="488" mass="53091">MKLSTSTLLVASLTGIVSAKDPIKKTLTGHIDPSQVYSFVYVPFDVEVGTTSIYVLQSYSDKGKGNALDLGIFDQRGYQLMDAHNGTSGSRGWSGGFRNNFTITPSWATPGYDPGAIEPGTWNVVLGPYQSNPGGIDWQVDIEMGFDSVDTFFELAPASVNLDPICNGCTEDKAFDWLRGDFHMHTVYSDGHYTPQEQITNALSRNLSFIFFSDHNTDTSNNIIGRYQESMAPDLLIGRAIEVTTREGHWQAVGLNPEQIIEWRYHAGDNPGYEAATHQVHRTGGFTSVNHPFATCGACNWGLDWDHNDAIEVWNALWDPQDQLSVQKWHDLLVSGKMTTAIGGSDAHSFPALNGLPTTVVKSRGKSQAGIVEAVKAGRAYLLEGPGMDLDFSVTTPSKPTAEIGDKVKGDANGATAVLATQGLAGHKACFISDKGYFFNATIVDGKQIDQKLPNGAKFVRIEIRNGTDDGMLALTNPVWFLGTKDEL</sequence>
<proteinExistence type="predicted"/>
<dbReference type="InterPro" id="IPR016195">
    <property type="entry name" value="Pol/histidinol_Pase-like"/>
</dbReference>
<evidence type="ECO:0000313" key="3">
    <source>
        <dbReference type="Proteomes" id="UP000053095"/>
    </source>
</evidence>
<name>A0A0B8N348_TALPI</name>
<dbReference type="EMBL" id="DF933819">
    <property type="protein sequence ID" value="GAM37263.1"/>
    <property type="molecule type" value="Genomic_DNA"/>
</dbReference>
<keyword evidence="3" id="KW-1185">Reference proteome</keyword>
<evidence type="ECO:0000256" key="1">
    <source>
        <dbReference type="SAM" id="SignalP"/>
    </source>
</evidence>
<dbReference type="Proteomes" id="UP000053095">
    <property type="component" value="Unassembled WGS sequence"/>
</dbReference>
<feature type="chain" id="PRO_5002121219" evidence="1">
    <location>
        <begin position="20"/>
        <end position="488"/>
    </location>
</feature>
<dbReference type="SUPFAM" id="SSF89550">
    <property type="entry name" value="PHP domain-like"/>
    <property type="match status" value="1"/>
</dbReference>
<dbReference type="GO" id="GO:0004534">
    <property type="term" value="F:5'-3' RNA exonuclease activity"/>
    <property type="evidence" value="ECO:0007669"/>
    <property type="project" value="TreeGrafter"/>
</dbReference>
<dbReference type="PANTHER" id="PTHR42924:SF3">
    <property type="entry name" value="POLYMERASE_HISTIDINOL PHOSPHATASE N-TERMINAL DOMAIN-CONTAINING PROTEIN"/>
    <property type="match status" value="1"/>
</dbReference>
<dbReference type="NCBIfam" id="NF038032">
    <property type="entry name" value="CehA_McbA_metalo"/>
    <property type="match status" value="1"/>
</dbReference>
<dbReference type="AlphaFoldDB" id="A0A0B8N348"/>
<dbReference type="CDD" id="cd07432">
    <property type="entry name" value="PHP_HisPPase"/>
    <property type="match status" value="1"/>
</dbReference>
<dbReference type="Gene3D" id="3.20.20.140">
    <property type="entry name" value="Metal-dependent hydrolases"/>
    <property type="match status" value="1"/>
</dbReference>
<dbReference type="GO" id="GO:0035312">
    <property type="term" value="F:5'-3' DNA exonuclease activity"/>
    <property type="evidence" value="ECO:0007669"/>
    <property type="project" value="TreeGrafter"/>
</dbReference>
<reference evidence="3" key="1">
    <citation type="journal article" date="2015" name="Genome Announc.">
        <title>Draft genome sequence of Talaromyces cellulolyticus strain Y-94, a source of lignocellulosic biomass-degrading enzymes.</title>
        <authorList>
            <person name="Fujii T."/>
            <person name="Koike H."/>
            <person name="Sawayama S."/>
            <person name="Yano S."/>
            <person name="Inoue H."/>
        </authorList>
    </citation>
    <scope>NUCLEOTIDE SEQUENCE [LARGE SCALE GENOMIC DNA]</scope>
    <source>
        <strain evidence="3">Y-94</strain>
    </source>
</reference>
<protein>
    <submittedName>
        <fullName evidence="2">PHP domain protein</fullName>
    </submittedName>
</protein>
<dbReference type="InterPro" id="IPR052018">
    <property type="entry name" value="PHP_domain"/>
</dbReference>
<evidence type="ECO:0000313" key="2">
    <source>
        <dbReference type="EMBL" id="GAM37263.1"/>
    </source>
</evidence>
<gene>
    <name evidence="2" type="ORF">TCE0_023f07041</name>
</gene>
<accession>A0A0B8N348</accession>